<accession>A0A5J4X9L6</accession>
<organism evidence="2 3">
    <name type="scientific">Streblomastix strix</name>
    <dbReference type="NCBI Taxonomy" id="222440"/>
    <lineage>
        <taxon>Eukaryota</taxon>
        <taxon>Metamonada</taxon>
        <taxon>Preaxostyla</taxon>
        <taxon>Oxymonadida</taxon>
        <taxon>Streblomastigidae</taxon>
        <taxon>Streblomastix</taxon>
    </lineage>
</organism>
<dbReference type="GO" id="GO:0003676">
    <property type="term" value="F:nucleic acid binding"/>
    <property type="evidence" value="ECO:0007669"/>
    <property type="project" value="InterPro"/>
</dbReference>
<dbReference type="OrthoDB" id="3265672at2759"/>
<name>A0A5J4X9L6_9EUKA</name>
<dbReference type="InterPro" id="IPR004875">
    <property type="entry name" value="DDE_SF_endonuclease_dom"/>
</dbReference>
<reference evidence="2 3" key="1">
    <citation type="submission" date="2019-03" db="EMBL/GenBank/DDBJ databases">
        <title>Single cell metagenomics reveals metabolic interactions within the superorganism composed of flagellate Streblomastix strix and complex community of Bacteroidetes bacteria on its surface.</title>
        <authorList>
            <person name="Treitli S.C."/>
            <person name="Kolisko M."/>
            <person name="Husnik F."/>
            <person name="Keeling P."/>
            <person name="Hampl V."/>
        </authorList>
    </citation>
    <scope>NUCLEOTIDE SEQUENCE [LARGE SCALE GENOMIC DNA]</scope>
    <source>
        <strain evidence="2">ST1C</strain>
    </source>
</reference>
<sequence length="410" mass="46595">MVIHKMEKDLSPTDKRIINFDPYLFEIALYDIYSELECDLILDELEEKPPQSMSRAIRILVKLERANLIFEYRACDLAQKIVLERVLNIIDTKGSIYPFEIRQKAAKFRKDPPSKSFHLFFIGRHNTEIGFGTASAKEEARLKVKQVDIEKYGELIRVYVNGVFSDLCYCLDEAGYSGQCDTHKRRLIVRAKDKNRKLNIPVDRSEKKFSIAETIVLNGEALNPYIIQKKPVDFHAHKVAGNRDGLNCYISESEGTKMNIELMEHFLSSIFVLHVTATRIRLGMPPNERAILLMDNLMAHITSIHLSYLATNDILEITPPPHATHLLQACDLGIFGPFKSHMQTLRRNHCHDSQEFLIGLSISSLRQATTLVNIRGGLLGGCLRETENVAGRMVAEYVPESLAVAIKNSK</sequence>
<evidence type="ECO:0000313" key="3">
    <source>
        <dbReference type="Proteomes" id="UP000324800"/>
    </source>
</evidence>
<comment type="caution">
    <text evidence="2">The sequence shown here is derived from an EMBL/GenBank/DDBJ whole genome shotgun (WGS) entry which is preliminary data.</text>
</comment>
<dbReference type="Pfam" id="PF03184">
    <property type="entry name" value="DDE_1"/>
    <property type="match status" value="1"/>
</dbReference>
<evidence type="ECO:0000259" key="1">
    <source>
        <dbReference type="Pfam" id="PF03184"/>
    </source>
</evidence>
<dbReference type="EMBL" id="SNRW01000063">
    <property type="protein sequence ID" value="KAA6403770.1"/>
    <property type="molecule type" value="Genomic_DNA"/>
</dbReference>
<dbReference type="Proteomes" id="UP000324800">
    <property type="component" value="Unassembled WGS sequence"/>
</dbReference>
<feature type="domain" description="DDE-1" evidence="1">
    <location>
        <begin position="214"/>
        <end position="343"/>
    </location>
</feature>
<dbReference type="AlphaFoldDB" id="A0A5J4X9L6"/>
<gene>
    <name evidence="2" type="ORF">EZS28_000708</name>
</gene>
<proteinExistence type="predicted"/>
<evidence type="ECO:0000313" key="2">
    <source>
        <dbReference type="EMBL" id="KAA6403770.1"/>
    </source>
</evidence>
<protein>
    <recommendedName>
        <fullName evidence="1">DDE-1 domain-containing protein</fullName>
    </recommendedName>
</protein>